<dbReference type="GO" id="GO:0005524">
    <property type="term" value="F:ATP binding"/>
    <property type="evidence" value="ECO:0007669"/>
    <property type="project" value="UniProtKB-UniRule"/>
</dbReference>
<evidence type="ECO:0000256" key="10">
    <source>
        <dbReference type="HAMAP-Rule" id="MF_00185"/>
    </source>
</evidence>
<keyword evidence="8 10" id="KW-0460">Magnesium</keyword>
<comment type="similarity">
    <text evidence="3 10 13">Belongs to the IPP transferase family.</text>
</comment>
<gene>
    <name evidence="10 14" type="primary">miaA</name>
    <name evidence="14" type="ORF">ELQ92_15445</name>
</gene>
<dbReference type="AlphaFoldDB" id="A0A444Q2A1"/>
<dbReference type="GO" id="GO:0006400">
    <property type="term" value="P:tRNA modification"/>
    <property type="evidence" value="ECO:0007669"/>
    <property type="project" value="TreeGrafter"/>
</dbReference>
<sequence>MNGLRPARVVAIGGSTGTGKSDLSLALAARLIAEGVPAEIINADAMQLYRGMDIGTAKVPQHDRLGVPHHLFDVLDVTEEASVARYQIEARRIVQEIAGRGAVPILVGGSGLYLSSVLFDFSFPGTDPEVRDRLERELEETGPGSLYARLAGVDPEAARRIGSSNGRRLVRALEIAELTGDPATGLLPDQSARPESSILVLSSPREDLVKRLDERVERMWRGGLLAEVARLDAVGLRRGVTASRAIGYAQALQQLDGTATQEGAIAETQRLTRRYARRQVSWFRRYEGAHVLEADDVRVVDEAFAAIRPVVGLSARP</sequence>
<evidence type="ECO:0000256" key="2">
    <source>
        <dbReference type="ARBA" id="ARBA00003213"/>
    </source>
</evidence>
<evidence type="ECO:0000256" key="4">
    <source>
        <dbReference type="ARBA" id="ARBA00022679"/>
    </source>
</evidence>
<name>A0A444Q2A1_9MICO</name>
<dbReference type="NCBIfam" id="TIGR00174">
    <property type="entry name" value="miaA"/>
    <property type="match status" value="1"/>
</dbReference>
<feature type="site" description="Interaction with substrate tRNA" evidence="10">
    <location>
        <position position="110"/>
    </location>
</feature>
<dbReference type="InterPro" id="IPR018022">
    <property type="entry name" value="IPT"/>
</dbReference>
<dbReference type="PANTHER" id="PTHR11088:SF60">
    <property type="entry name" value="TRNA DIMETHYLALLYLTRANSFERASE"/>
    <property type="match status" value="1"/>
</dbReference>
<evidence type="ECO:0000256" key="1">
    <source>
        <dbReference type="ARBA" id="ARBA00001946"/>
    </source>
</evidence>
<dbReference type="OrthoDB" id="9776390at2"/>
<comment type="caution">
    <text evidence="14">The sequence shown here is derived from an EMBL/GenBank/DDBJ whole genome shotgun (WGS) entry which is preliminary data.</text>
</comment>
<keyword evidence="4 10" id="KW-0808">Transferase</keyword>
<dbReference type="RefSeq" id="WP_128500221.1">
    <property type="nucleotide sequence ID" value="NZ_RZNC01000008.1"/>
</dbReference>
<comment type="catalytic activity">
    <reaction evidence="9 10 11">
        <text>adenosine(37) in tRNA + dimethylallyl diphosphate = N(6)-dimethylallyladenosine(37) in tRNA + diphosphate</text>
        <dbReference type="Rhea" id="RHEA:26482"/>
        <dbReference type="Rhea" id="RHEA-COMP:10162"/>
        <dbReference type="Rhea" id="RHEA-COMP:10375"/>
        <dbReference type="ChEBI" id="CHEBI:33019"/>
        <dbReference type="ChEBI" id="CHEBI:57623"/>
        <dbReference type="ChEBI" id="CHEBI:74411"/>
        <dbReference type="ChEBI" id="CHEBI:74415"/>
        <dbReference type="EC" id="2.5.1.75"/>
    </reaction>
</comment>
<dbReference type="EMBL" id="RZNC01000008">
    <property type="protein sequence ID" value="RWZ55410.1"/>
    <property type="molecule type" value="Genomic_DNA"/>
</dbReference>
<dbReference type="EC" id="2.5.1.75" evidence="10"/>
<evidence type="ECO:0000256" key="9">
    <source>
        <dbReference type="ARBA" id="ARBA00049563"/>
    </source>
</evidence>
<evidence type="ECO:0000256" key="13">
    <source>
        <dbReference type="RuleBase" id="RU003785"/>
    </source>
</evidence>
<organism evidence="14 15">
    <name type="scientific">Labedella populi</name>
    <dbReference type="NCBI Taxonomy" id="2498850"/>
    <lineage>
        <taxon>Bacteria</taxon>
        <taxon>Bacillati</taxon>
        <taxon>Actinomycetota</taxon>
        <taxon>Actinomycetes</taxon>
        <taxon>Micrococcales</taxon>
        <taxon>Microbacteriaceae</taxon>
        <taxon>Labedella</taxon>
    </lineage>
</organism>
<dbReference type="FunFam" id="1.10.20.140:FF:000001">
    <property type="entry name" value="tRNA dimethylallyltransferase"/>
    <property type="match status" value="1"/>
</dbReference>
<dbReference type="Gene3D" id="3.40.50.300">
    <property type="entry name" value="P-loop containing nucleotide triphosphate hydrolases"/>
    <property type="match status" value="1"/>
</dbReference>
<comment type="cofactor">
    <cofactor evidence="1 10">
        <name>Mg(2+)</name>
        <dbReference type="ChEBI" id="CHEBI:18420"/>
    </cofactor>
</comment>
<evidence type="ECO:0000256" key="11">
    <source>
        <dbReference type="RuleBase" id="RU003783"/>
    </source>
</evidence>
<keyword evidence="15" id="KW-1185">Reference proteome</keyword>
<comment type="caution">
    <text evidence="10">Lacks conserved residue(s) required for the propagation of feature annotation.</text>
</comment>
<reference evidence="14 15" key="1">
    <citation type="submission" date="2018-12" db="EMBL/GenBank/DDBJ databases">
        <authorList>
            <person name="Li F."/>
        </authorList>
    </citation>
    <scope>NUCLEOTIDE SEQUENCE [LARGE SCALE GENOMIC DNA]</scope>
    <source>
        <strain evidence="14 15">8H24J-4-2</strain>
    </source>
</reference>
<dbReference type="Proteomes" id="UP000288603">
    <property type="component" value="Unassembled WGS sequence"/>
</dbReference>
<dbReference type="Pfam" id="PF01715">
    <property type="entry name" value="IPPT"/>
    <property type="match status" value="1"/>
</dbReference>
<evidence type="ECO:0000256" key="7">
    <source>
        <dbReference type="ARBA" id="ARBA00022840"/>
    </source>
</evidence>
<dbReference type="SUPFAM" id="SSF52540">
    <property type="entry name" value="P-loop containing nucleoside triphosphate hydrolases"/>
    <property type="match status" value="1"/>
</dbReference>
<evidence type="ECO:0000313" key="15">
    <source>
        <dbReference type="Proteomes" id="UP000288603"/>
    </source>
</evidence>
<comment type="subunit">
    <text evidence="10">Monomer.</text>
</comment>
<evidence type="ECO:0000256" key="12">
    <source>
        <dbReference type="RuleBase" id="RU003784"/>
    </source>
</evidence>
<dbReference type="HAMAP" id="MF_00185">
    <property type="entry name" value="IPP_trans"/>
    <property type="match status" value="1"/>
</dbReference>
<dbReference type="InterPro" id="IPR027417">
    <property type="entry name" value="P-loop_NTPase"/>
</dbReference>
<evidence type="ECO:0000256" key="3">
    <source>
        <dbReference type="ARBA" id="ARBA00005842"/>
    </source>
</evidence>
<evidence type="ECO:0000313" key="14">
    <source>
        <dbReference type="EMBL" id="RWZ55410.1"/>
    </source>
</evidence>
<dbReference type="PANTHER" id="PTHR11088">
    <property type="entry name" value="TRNA DIMETHYLALLYLTRANSFERASE"/>
    <property type="match status" value="1"/>
</dbReference>
<evidence type="ECO:0000256" key="5">
    <source>
        <dbReference type="ARBA" id="ARBA00022694"/>
    </source>
</evidence>
<keyword evidence="6 10" id="KW-0547">Nucleotide-binding</keyword>
<proteinExistence type="inferred from homology"/>
<feature type="site" description="Interaction with substrate tRNA" evidence="10">
    <location>
        <position position="131"/>
    </location>
</feature>
<evidence type="ECO:0000256" key="6">
    <source>
        <dbReference type="ARBA" id="ARBA00022741"/>
    </source>
</evidence>
<feature type="binding site" evidence="10">
    <location>
        <begin position="14"/>
        <end position="21"/>
    </location>
    <ligand>
        <name>ATP</name>
        <dbReference type="ChEBI" id="CHEBI:30616"/>
    </ligand>
</feature>
<accession>A0A444Q2A1</accession>
<keyword evidence="5 10" id="KW-0819">tRNA processing</keyword>
<dbReference type="GO" id="GO:0052381">
    <property type="term" value="F:tRNA dimethylallyltransferase activity"/>
    <property type="evidence" value="ECO:0007669"/>
    <property type="project" value="UniProtKB-UniRule"/>
</dbReference>
<dbReference type="InterPro" id="IPR039657">
    <property type="entry name" value="Dimethylallyltransferase"/>
</dbReference>
<keyword evidence="7 10" id="KW-0067">ATP-binding</keyword>
<evidence type="ECO:0000256" key="8">
    <source>
        <dbReference type="ARBA" id="ARBA00022842"/>
    </source>
</evidence>
<protein>
    <recommendedName>
        <fullName evidence="10">tRNA dimethylallyltransferase</fullName>
        <ecNumber evidence="10">2.5.1.75</ecNumber>
    </recommendedName>
    <alternativeName>
        <fullName evidence="10">Dimethylallyl diphosphate:tRNA dimethylallyltransferase</fullName>
        <shortName evidence="10">DMAPP:tRNA dimethylallyltransferase</shortName>
        <shortName evidence="10">DMATase</shortName>
    </alternativeName>
    <alternativeName>
        <fullName evidence="10">Isopentenyl-diphosphate:tRNA isopentenyltransferase</fullName>
        <shortName evidence="10">IPP transferase</shortName>
        <shortName evidence="10">IPPT</shortName>
        <shortName evidence="10">IPTase</shortName>
    </alternativeName>
</protein>
<feature type="binding site" evidence="10">
    <location>
        <begin position="16"/>
        <end position="21"/>
    </location>
    <ligand>
        <name>substrate</name>
    </ligand>
</feature>
<comment type="function">
    <text evidence="2 10 12">Catalyzes the transfer of a dimethylallyl group onto the adenine at position 37 in tRNAs that read codons beginning with uridine, leading to the formation of N6-(dimethylallyl)adenosine (i(6)A).</text>
</comment>
<dbReference type="Gene3D" id="1.10.20.140">
    <property type="match status" value="1"/>
</dbReference>